<protein>
    <submittedName>
        <fullName evidence="2">Aryl-alcohol dehydrogenase-like predicted oxidoreductase</fullName>
    </submittedName>
</protein>
<keyword evidence="3" id="KW-1185">Reference proteome</keyword>
<dbReference type="PANTHER" id="PTHR43312:SF1">
    <property type="entry name" value="NADP-DEPENDENT OXIDOREDUCTASE DOMAIN-CONTAINING PROTEIN"/>
    <property type="match status" value="1"/>
</dbReference>
<accession>A0ABU1KB68</accession>
<sequence>MTWFDVAPPYGDGHAEQLLGKSLGARRKDVVICSKFGISRPNVSFAAQVLRPLARRAVSLVPGLRQVARRSRGTGENTGIAPGEIEAWLDESLRQLGTDYLDVFAFHEPSLASVANGEMYGALQSLVAKGKIRAVSIAGPPEVLAAAASAGHSPDVVQFPDSPFDDAAGAVRGLPWGRAPLMVTHGVLGSGALQRLKSIDGAKQERLSAVARRWGVAGDRWEPESLLRFAFANNPSGLVLLSMFGERHLDANVAVAELGLKPGFVEEFQEILSEGGSGA</sequence>
<dbReference type="EMBL" id="JAVDPY010000001">
    <property type="protein sequence ID" value="MDR6331765.1"/>
    <property type="molecule type" value="Genomic_DNA"/>
</dbReference>
<name>A0ABU1KB68_XANFL</name>
<dbReference type="Gene3D" id="3.20.20.100">
    <property type="entry name" value="NADP-dependent oxidoreductase domain"/>
    <property type="match status" value="1"/>
</dbReference>
<dbReference type="Pfam" id="PF00248">
    <property type="entry name" value="Aldo_ket_red"/>
    <property type="match status" value="1"/>
</dbReference>
<organism evidence="2 3">
    <name type="scientific">Xanthobacter flavus</name>
    <dbReference type="NCBI Taxonomy" id="281"/>
    <lineage>
        <taxon>Bacteria</taxon>
        <taxon>Pseudomonadati</taxon>
        <taxon>Pseudomonadota</taxon>
        <taxon>Alphaproteobacteria</taxon>
        <taxon>Hyphomicrobiales</taxon>
        <taxon>Xanthobacteraceae</taxon>
        <taxon>Xanthobacter</taxon>
    </lineage>
</organism>
<feature type="domain" description="NADP-dependent oxidoreductase" evidence="1">
    <location>
        <begin position="1"/>
        <end position="271"/>
    </location>
</feature>
<evidence type="ECO:0000259" key="1">
    <source>
        <dbReference type="Pfam" id="PF00248"/>
    </source>
</evidence>
<gene>
    <name evidence="2" type="ORF">GGQ86_000212</name>
</gene>
<dbReference type="PANTHER" id="PTHR43312">
    <property type="entry name" value="D-THREO-ALDOSE 1-DEHYDROGENASE"/>
    <property type="match status" value="1"/>
</dbReference>
<dbReference type="InterPro" id="IPR053135">
    <property type="entry name" value="AKR2_Oxidoreductase"/>
</dbReference>
<evidence type="ECO:0000313" key="2">
    <source>
        <dbReference type="EMBL" id="MDR6331765.1"/>
    </source>
</evidence>
<comment type="caution">
    <text evidence="2">The sequence shown here is derived from an EMBL/GenBank/DDBJ whole genome shotgun (WGS) entry which is preliminary data.</text>
</comment>
<evidence type="ECO:0000313" key="3">
    <source>
        <dbReference type="Proteomes" id="UP001245370"/>
    </source>
</evidence>
<proteinExistence type="predicted"/>
<reference evidence="2 3" key="1">
    <citation type="submission" date="2023-07" db="EMBL/GenBank/DDBJ databases">
        <title>Genomic Encyclopedia of Type Strains, Phase IV (KMG-IV): sequencing the most valuable type-strain genomes for metagenomic binning, comparative biology and taxonomic classification.</title>
        <authorList>
            <person name="Goeker M."/>
        </authorList>
    </citation>
    <scope>NUCLEOTIDE SEQUENCE [LARGE SCALE GENOMIC DNA]</scope>
    <source>
        <strain evidence="2 3">DSM 338</strain>
    </source>
</reference>
<dbReference type="InterPro" id="IPR036812">
    <property type="entry name" value="NAD(P)_OxRdtase_dom_sf"/>
</dbReference>
<dbReference type="SUPFAM" id="SSF51430">
    <property type="entry name" value="NAD(P)-linked oxidoreductase"/>
    <property type="match status" value="1"/>
</dbReference>
<dbReference type="InterPro" id="IPR023210">
    <property type="entry name" value="NADP_OxRdtase_dom"/>
</dbReference>
<dbReference type="Proteomes" id="UP001245370">
    <property type="component" value="Unassembled WGS sequence"/>
</dbReference>